<comment type="caution">
    <text evidence="2">The sequence shown here is derived from an EMBL/GenBank/DDBJ whole genome shotgun (WGS) entry which is preliminary data.</text>
</comment>
<evidence type="ECO:0000256" key="1">
    <source>
        <dbReference type="SAM" id="MobiDB-lite"/>
    </source>
</evidence>
<dbReference type="EMBL" id="QJKJ01007023">
    <property type="protein sequence ID" value="RDX84520.1"/>
    <property type="molecule type" value="Genomic_DNA"/>
</dbReference>
<evidence type="ECO:0000313" key="2">
    <source>
        <dbReference type="EMBL" id="RDX84520.1"/>
    </source>
</evidence>
<feature type="region of interest" description="Disordered" evidence="1">
    <location>
        <begin position="29"/>
        <end position="50"/>
    </location>
</feature>
<proteinExistence type="predicted"/>
<organism evidence="2 3">
    <name type="scientific">Mucuna pruriens</name>
    <name type="common">Velvet bean</name>
    <name type="synonym">Dolichos pruriens</name>
    <dbReference type="NCBI Taxonomy" id="157652"/>
    <lineage>
        <taxon>Eukaryota</taxon>
        <taxon>Viridiplantae</taxon>
        <taxon>Streptophyta</taxon>
        <taxon>Embryophyta</taxon>
        <taxon>Tracheophyta</taxon>
        <taxon>Spermatophyta</taxon>
        <taxon>Magnoliopsida</taxon>
        <taxon>eudicotyledons</taxon>
        <taxon>Gunneridae</taxon>
        <taxon>Pentapetalae</taxon>
        <taxon>rosids</taxon>
        <taxon>fabids</taxon>
        <taxon>Fabales</taxon>
        <taxon>Fabaceae</taxon>
        <taxon>Papilionoideae</taxon>
        <taxon>50 kb inversion clade</taxon>
        <taxon>NPAAA clade</taxon>
        <taxon>indigoferoid/millettioid clade</taxon>
        <taxon>Phaseoleae</taxon>
        <taxon>Mucuna</taxon>
    </lineage>
</organism>
<dbReference type="Proteomes" id="UP000257109">
    <property type="component" value="Unassembled WGS sequence"/>
</dbReference>
<accession>A0A371G1W0</accession>
<gene>
    <name evidence="2" type="ORF">CR513_34414</name>
</gene>
<name>A0A371G1W0_MUCPR</name>
<sequence length="128" mass="14395">MHHPYGSSKGYPSSKGFIGPLEGFICKTEPIAQTEPREKKARKSNKSKESLIISHKEVRKVLLGKREPLFAMSANMLLHVSPSLMSLPIGVGELLEFKDVLPKDVPHWLPPLRESRLMTRKLRPSKNG</sequence>
<reference evidence="2" key="1">
    <citation type="submission" date="2018-05" db="EMBL/GenBank/DDBJ databases">
        <title>Draft genome of Mucuna pruriens seed.</title>
        <authorList>
            <person name="Nnadi N.E."/>
            <person name="Vos R."/>
            <person name="Hasami M.H."/>
            <person name="Devisetty U.K."/>
            <person name="Aguiy J.C."/>
        </authorList>
    </citation>
    <scope>NUCLEOTIDE SEQUENCE [LARGE SCALE GENOMIC DNA]</scope>
    <source>
        <strain evidence="2">JCA_2017</strain>
    </source>
</reference>
<dbReference type="AlphaFoldDB" id="A0A371G1W0"/>
<evidence type="ECO:0000313" key="3">
    <source>
        <dbReference type="Proteomes" id="UP000257109"/>
    </source>
</evidence>
<protein>
    <submittedName>
        <fullName evidence="2">Uncharacterized protein</fullName>
    </submittedName>
</protein>
<feature type="non-terminal residue" evidence="2">
    <location>
        <position position="1"/>
    </location>
</feature>
<keyword evidence="3" id="KW-1185">Reference proteome</keyword>